<evidence type="ECO:0000313" key="8">
    <source>
        <dbReference type="Proteomes" id="UP000317078"/>
    </source>
</evidence>
<keyword evidence="4 5" id="KW-0472">Membrane</keyword>
<protein>
    <recommendedName>
        <fullName evidence="6">NnrU domain-containing protein</fullName>
    </recommendedName>
</protein>
<evidence type="ECO:0000313" key="7">
    <source>
        <dbReference type="EMBL" id="TPG37685.1"/>
    </source>
</evidence>
<evidence type="ECO:0000256" key="4">
    <source>
        <dbReference type="ARBA" id="ARBA00023136"/>
    </source>
</evidence>
<reference evidence="7 8" key="1">
    <citation type="journal article" date="2019" name="Environ. Microbiol.">
        <title>Species interactions and distinct microbial communities in high Arctic permafrost affected cryosols are associated with the CH4 and CO2 gas fluxes.</title>
        <authorList>
            <person name="Altshuler I."/>
            <person name="Hamel J."/>
            <person name="Turney S."/>
            <person name="Magnuson E."/>
            <person name="Levesque R."/>
            <person name="Greer C."/>
            <person name="Whyte L.G."/>
        </authorList>
    </citation>
    <scope>NUCLEOTIDE SEQUENCE [LARGE SCALE GENOMIC DNA]</scope>
    <source>
        <strain evidence="7 8">S9.3B</strain>
    </source>
</reference>
<dbReference type="EMBL" id="RCZP01000090">
    <property type="protein sequence ID" value="TPG37685.1"/>
    <property type="molecule type" value="Genomic_DNA"/>
</dbReference>
<dbReference type="Gene3D" id="1.20.120.1630">
    <property type="match status" value="1"/>
</dbReference>
<feature type="transmembrane region" description="Helical" evidence="5">
    <location>
        <begin position="139"/>
        <end position="156"/>
    </location>
</feature>
<organism evidence="7 8">
    <name type="scientific">Muricoccus nepalensis</name>
    <dbReference type="NCBI Taxonomy" id="1854500"/>
    <lineage>
        <taxon>Bacteria</taxon>
        <taxon>Pseudomonadati</taxon>
        <taxon>Pseudomonadota</taxon>
        <taxon>Alphaproteobacteria</taxon>
        <taxon>Acetobacterales</taxon>
        <taxon>Roseomonadaceae</taxon>
        <taxon>Muricoccus</taxon>
    </lineage>
</organism>
<sequence>MIALLLAALLWVGLHVGVAGTRARGALVARMGDGAFRGAFSLASAVSITLLVLAWRNAETAPLWAVPPAIGWVLVAAMLAAFILFAGSVMTRNATSVGQEGALSAEPRGMLRITRHPMLLAFALWGAVHVIGNGDSASAVFFGAFFLTAALGIPSLDAKVAARDPAAWRGFAARTSVLPFGAVAAGRNRVAWREIALPVVVGLVAWAAMLHFHPSIFGVSPLPPR</sequence>
<dbReference type="AlphaFoldDB" id="A0A502EIZ8"/>
<dbReference type="GO" id="GO:0016020">
    <property type="term" value="C:membrane"/>
    <property type="evidence" value="ECO:0007669"/>
    <property type="project" value="UniProtKB-SubCell"/>
</dbReference>
<gene>
    <name evidence="7" type="ORF">EAH89_30020</name>
</gene>
<accession>A0A502EIZ8</accession>
<dbReference type="Pfam" id="PF07298">
    <property type="entry name" value="NnrU"/>
    <property type="match status" value="1"/>
</dbReference>
<keyword evidence="3 5" id="KW-1133">Transmembrane helix</keyword>
<keyword evidence="2 5" id="KW-0812">Transmembrane</keyword>
<dbReference type="Proteomes" id="UP000317078">
    <property type="component" value="Unassembled WGS sequence"/>
</dbReference>
<dbReference type="InterPro" id="IPR009915">
    <property type="entry name" value="NnrU_dom"/>
</dbReference>
<name>A0A502EIZ8_9PROT</name>
<feature type="domain" description="NnrU" evidence="6">
    <location>
        <begin position="4"/>
        <end position="221"/>
    </location>
</feature>
<evidence type="ECO:0000256" key="2">
    <source>
        <dbReference type="ARBA" id="ARBA00022692"/>
    </source>
</evidence>
<comment type="caution">
    <text evidence="7">The sequence shown here is derived from an EMBL/GenBank/DDBJ whole genome shotgun (WGS) entry which is preliminary data.</text>
</comment>
<feature type="transmembrane region" description="Helical" evidence="5">
    <location>
        <begin position="195"/>
        <end position="216"/>
    </location>
</feature>
<evidence type="ECO:0000259" key="6">
    <source>
        <dbReference type="Pfam" id="PF07298"/>
    </source>
</evidence>
<evidence type="ECO:0000256" key="5">
    <source>
        <dbReference type="SAM" id="Phobius"/>
    </source>
</evidence>
<comment type="subcellular location">
    <subcellularLocation>
        <location evidence="1">Membrane</location>
        <topology evidence="1">Multi-pass membrane protein</topology>
    </subcellularLocation>
</comment>
<keyword evidence="8" id="KW-1185">Reference proteome</keyword>
<evidence type="ECO:0000256" key="1">
    <source>
        <dbReference type="ARBA" id="ARBA00004141"/>
    </source>
</evidence>
<proteinExistence type="predicted"/>
<evidence type="ECO:0000256" key="3">
    <source>
        <dbReference type="ARBA" id="ARBA00022989"/>
    </source>
</evidence>
<feature type="transmembrane region" description="Helical" evidence="5">
    <location>
        <begin position="62"/>
        <end position="86"/>
    </location>
</feature>
<feature type="transmembrane region" description="Helical" evidence="5">
    <location>
        <begin position="35"/>
        <end position="55"/>
    </location>
</feature>